<name>A0A2P6QK64_ROSCH</name>
<evidence type="ECO:0000313" key="2">
    <source>
        <dbReference type="Proteomes" id="UP000238479"/>
    </source>
</evidence>
<gene>
    <name evidence="1" type="ORF">RchiOBHm_Chr5g0070471</name>
</gene>
<protein>
    <submittedName>
        <fullName evidence="1">Uncharacterized protein</fullName>
    </submittedName>
</protein>
<dbReference type="EMBL" id="PDCK01000043">
    <property type="protein sequence ID" value="PRQ34569.1"/>
    <property type="molecule type" value="Genomic_DNA"/>
</dbReference>
<dbReference type="Proteomes" id="UP000238479">
    <property type="component" value="Chromosome 5"/>
</dbReference>
<sequence>MRRPTPLPATKFHPQQHLNISNNFLYCDKVRKYLEVAEQLSTPKYSEIFQLCFSSSMLRSGL</sequence>
<evidence type="ECO:0000313" key="1">
    <source>
        <dbReference type="EMBL" id="PRQ34569.1"/>
    </source>
</evidence>
<dbReference type="AlphaFoldDB" id="A0A2P6QK64"/>
<accession>A0A2P6QK64</accession>
<comment type="caution">
    <text evidence="1">The sequence shown here is derived from an EMBL/GenBank/DDBJ whole genome shotgun (WGS) entry which is preliminary data.</text>
</comment>
<dbReference type="Gramene" id="PRQ34569">
    <property type="protein sequence ID" value="PRQ34569"/>
    <property type="gene ID" value="RchiOBHm_Chr5g0070471"/>
</dbReference>
<keyword evidence="2" id="KW-1185">Reference proteome</keyword>
<organism evidence="1 2">
    <name type="scientific">Rosa chinensis</name>
    <name type="common">China rose</name>
    <dbReference type="NCBI Taxonomy" id="74649"/>
    <lineage>
        <taxon>Eukaryota</taxon>
        <taxon>Viridiplantae</taxon>
        <taxon>Streptophyta</taxon>
        <taxon>Embryophyta</taxon>
        <taxon>Tracheophyta</taxon>
        <taxon>Spermatophyta</taxon>
        <taxon>Magnoliopsida</taxon>
        <taxon>eudicotyledons</taxon>
        <taxon>Gunneridae</taxon>
        <taxon>Pentapetalae</taxon>
        <taxon>rosids</taxon>
        <taxon>fabids</taxon>
        <taxon>Rosales</taxon>
        <taxon>Rosaceae</taxon>
        <taxon>Rosoideae</taxon>
        <taxon>Rosoideae incertae sedis</taxon>
        <taxon>Rosa</taxon>
    </lineage>
</organism>
<reference evidence="1 2" key="1">
    <citation type="journal article" date="2018" name="Nat. Genet.">
        <title>The Rosa genome provides new insights in the design of modern roses.</title>
        <authorList>
            <person name="Bendahmane M."/>
        </authorList>
    </citation>
    <scope>NUCLEOTIDE SEQUENCE [LARGE SCALE GENOMIC DNA]</scope>
    <source>
        <strain evidence="2">cv. Old Blush</strain>
    </source>
</reference>
<proteinExistence type="predicted"/>